<keyword evidence="1 2" id="KW-0238">DNA-binding</keyword>
<dbReference type="InterPro" id="IPR023772">
    <property type="entry name" value="DNA-bd_HTH_TetR-type_CS"/>
</dbReference>
<feature type="domain" description="HTH tetR-type" evidence="3">
    <location>
        <begin position="18"/>
        <end position="78"/>
    </location>
</feature>
<comment type="caution">
    <text evidence="4">The sequence shown here is derived from an EMBL/GenBank/DDBJ whole genome shotgun (WGS) entry which is preliminary data.</text>
</comment>
<accession>A0ABS7C4K2</accession>
<gene>
    <name evidence="4" type="ORF">K0U00_16570</name>
</gene>
<dbReference type="Gene3D" id="1.10.357.10">
    <property type="entry name" value="Tetracycline Repressor, domain 2"/>
    <property type="match status" value="1"/>
</dbReference>
<evidence type="ECO:0000256" key="2">
    <source>
        <dbReference type="PROSITE-ProRule" id="PRU00335"/>
    </source>
</evidence>
<dbReference type="PRINTS" id="PR00455">
    <property type="entry name" value="HTHTETR"/>
</dbReference>
<dbReference type="PROSITE" id="PS50977">
    <property type="entry name" value="HTH_TETR_2"/>
    <property type="match status" value="1"/>
</dbReference>
<evidence type="ECO:0000256" key="1">
    <source>
        <dbReference type="ARBA" id="ARBA00023125"/>
    </source>
</evidence>
<evidence type="ECO:0000313" key="5">
    <source>
        <dbReference type="Proteomes" id="UP001519887"/>
    </source>
</evidence>
<dbReference type="PANTHER" id="PTHR30328:SF54">
    <property type="entry name" value="HTH-TYPE TRANSCRIPTIONAL REPRESSOR SCO4008"/>
    <property type="match status" value="1"/>
</dbReference>
<keyword evidence="5" id="KW-1185">Reference proteome</keyword>
<reference evidence="4 5" key="1">
    <citation type="submission" date="2021-07" db="EMBL/GenBank/DDBJ databases">
        <title>Paenibacillus radiodurans sp. nov., isolated from the southeastern edge of Tengger Desert.</title>
        <authorList>
            <person name="Zhang G."/>
        </authorList>
    </citation>
    <scope>NUCLEOTIDE SEQUENCE [LARGE SCALE GENOMIC DNA]</scope>
    <source>
        <strain evidence="4 5">CCM 7311</strain>
    </source>
</reference>
<dbReference type="Pfam" id="PF00440">
    <property type="entry name" value="TetR_N"/>
    <property type="match status" value="1"/>
</dbReference>
<dbReference type="InterPro" id="IPR009057">
    <property type="entry name" value="Homeodomain-like_sf"/>
</dbReference>
<proteinExistence type="predicted"/>
<feature type="DNA-binding region" description="H-T-H motif" evidence="2">
    <location>
        <begin position="41"/>
        <end position="60"/>
    </location>
</feature>
<organism evidence="4 5">
    <name type="scientific">Paenibacillus sepulcri</name>
    <dbReference type="NCBI Taxonomy" id="359917"/>
    <lineage>
        <taxon>Bacteria</taxon>
        <taxon>Bacillati</taxon>
        <taxon>Bacillota</taxon>
        <taxon>Bacilli</taxon>
        <taxon>Bacillales</taxon>
        <taxon>Paenibacillaceae</taxon>
        <taxon>Paenibacillus</taxon>
    </lineage>
</organism>
<dbReference type="SUPFAM" id="SSF46689">
    <property type="entry name" value="Homeodomain-like"/>
    <property type="match status" value="1"/>
</dbReference>
<dbReference type="InterPro" id="IPR050109">
    <property type="entry name" value="HTH-type_TetR-like_transc_reg"/>
</dbReference>
<name>A0ABS7C4K2_9BACL</name>
<evidence type="ECO:0000313" key="4">
    <source>
        <dbReference type="EMBL" id="MBW7455641.1"/>
    </source>
</evidence>
<evidence type="ECO:0000259" key="3">
    <source>
        <dbReference type="PROSITE" id="PS50977"/>
    </source>
</evidence>
<dbReference type="PANTHER" id="PTHR30328">
    <property type="entry name" value="TRANSCRIPTIONAL REPRESSOR"/>
    <property type="match status" value="1"/>
</dbReference>
<dbReference type="Proteomes" id="UP001519887">
    <property type="component" value="Unassembled WGS sequence"/>
</dbReference>
<dbReference type="PROSITE" id="PS01081">
    <property type="entry name" value="HTH_TETR_1"/>
    <property type="match status" value="1"/>
</dbReference>
<sequence length="210" mass="23229">METKNISTGHSKESFIEKARRAQIMECAIETIAERGFAQASIGQIAKRAGISKGVVSYHFSSKEELMHHIVTALYVDGAAFMSRIAEETTPASMLRSYIETNLAFIGAHKQHVAAVMEIVWNARTEDGKLLYAKPANDAILVPLEAIIRWGQEEGSFRAFSEFGARVMAMTIRNAIDRAGSLLADPAFDIEAYTLEMATLFDLATRRQPD</sequence>
<dbReference type="InterPro" id="IPR001647">
    <property type="entry name" value="HTH_TetR"/>
</dbReference>
<dbReference type="Gene3D" id="1.10.10.60">
    <property type="entry name" value="Homeodomain-like"/>
    <property type="match status" value="1"/>
</dbReference>
<dbReference type="EMBL" id="JAHZIK010000401">
    <property type="protein sequence ID" value="MBW7455641.1"/>
    <property type="molecule type" value="Genomic_DNA"/>
</dbReference>
<protein>
    <submittedName>
        <fullName evidence="4">TetR family transcriptional regulator</fullName>
    </submittedName>
</protein>